<accession>A0A1K0GSR4</accession>
<keyword evidence="5" id="KW-1185">Reference proteome</keyword>
<dbReference type="AlphaFoldDB" id="A0A1K0GSR4"/>
<feature type="compositionally biased region" description="Acidic residues" evidence="1">
    <location>
        <begin position="256"/>
        <end position="281"/>
    </location>
</feature>
<dbReference type="PANTHER" id="PTHR38645">
    <property type="entry name" value="CHROMOSOME 9, WHOLE GENOME SHOTGUN SEQUENCE"/>
    <property type="match status" value="1"/>
</dbReference>
<feature type="compositionally biased region" description="Low complexity" evidence="1">
    <location>
        <begin position="105"/>
        <end position="120"/>
    </location>
</feature>
<feature type="compositionally biased region" description="Low complexity" evidence="1">
    <location>
        <begin position="1"/>
        <end position="20"/>
    </location>
</feature>
<proteinExistence type="predicted"/>
<feature type="compositionally biased region" description="Basic and acidic residues" evidence="1">
    <location>
        <begin position="287"/>
        <end position="313"/>
    </location>
</feature>
<reference evidence="4" key="2">
    <citation type="submission" date="2016-04" db="EMBL/GenBank/DDBJ databases">
        <authorList>
            <person name="Guldener U."/>
            <person name="Guldener U."/>
        </authorList>
    </citation>
    <scope>NUCLEOTIDE SEQUENCE [LARGE SCALE GENOMIC DNA]</scope>
    <source>
        <strain evidence="4">UB2112</strain>
    </source>
</reference>
<feature type="compositionally biased region" description="Polar residues" evidence="1">
    <location>
        <begin position="200"/>
        <end position="222"/>
    </location>
</feature>
<feature type="region of interest" description="Disordered" evidence="1">
    <location>
        <begin position="95"/>
        <end position="164"/>
    </location>
</feature>
<reference evidence="3" key="3">
    <citation type="submission" date="2018-08" db="EMBL/GenBank/DDBJ databases">
        <authorList>
            <person name="Guldener U."/>
        </authorList>
    </citation>
    <scope>NUCLEOTIDE SEQUENCE</scope>
    <source>
        <strain evidence="3">UB2</strain>
    </source>
</reference>
<dbReference type="Proteomes" id="UP000658997">
    <property type="component" value="Unassembled WGS sequence"/>
</dbReference>
<feature type="region of interest" description="Disordered" evidence="1">
    <location>
        <begin position="240"/>
        <end position="356"/>
    </location>
</feature>
<organism evidence="2 4">
    <name type="scientific">Ustilago bromivora</name>
    <dbReference type="NCBI Taxonomy" id="307758"/>
    <lineage>
        <taxon>Eukaryota</taxon>
        <taxon>Fungi</taxon>
        <taxon>Dikarya</taxon>
        <taxon>Basidiomycota</taxon>
        <taxon>Ustilaginomycotina</taxon>
        <taxon>Ustilaginomycetes</taxon>
        <taxon>Ustilaginales</taxon>
        <taxon>Ustilaginaceae</taxon>
        <taxon>Ustilago</taxon>
    </lineage>
</organism>
<protein>
    <submittedName>
        <fullName evidence="2">Uncharacterized protein</fullName>
    </submittedName>
</protein>
<evidence type="ECO:0000313" key="5">
    <source>
        <dbReference type="Proteomes" id="UP000658997"/>
    </source>
</evidence>
<feature type="compositionally biased region" description="Polar residues" evidence="1">
    <location>
        <begin position="142"/>
        <end position="156"/>
    </location>
</feature>
<feature type="region of interest" description="Disordered" evidence="1">
    <location>
        <begin position="1"/>
        <end position="26"/>
    </location>
</feature>
<sequence>MDLSNLSTSLRESESSTSNRRQQHLRSAEDDLNAFFRSSALGLTTLYRQGVAGAKASYDKGYAHALAHVLELWQKDKAWLKGYLQRRIEALEADREDDELEEQTRPQQQQKAATATPAGQVRAGETSTSSGAARGSNKRSRSNFSSERNAEVQNSPVGGERRTNRMPATSAAAFSSGFNFSTPLSMPAPAHAAGTKSHTRNTSLANNNTRADATPSSGGVIKTSTPAAQRRRLQKLKGLRSGNTRDRIIEIKPQPQEDDMVDDQVLDQDPDGDAWTDDDQDSAAGVGDREAKGTRLVWTDHARKAEQGLLERKDRRKRRRTKANGKDAIIIQNVPEQDEVGDSSRERGSEAFAYHS</sequence>
<feature type="compositionally biased region" description="Basic residues" evidence="1">
    <location>
        <begin position="314"/>
        <end position="323"/>
    </location>
</feature>
<reference evidence="2" key="1">
    <citation type="submission" date="2016-04" db="EMBL/GenBank/DDBJ databases">
        <authorList>
            <person name="Evans L.H."/>
            <person name="Alamgir A."/>
            <person name="Owens N."/>
            <person name="Weber N.D."/>
            <person name="Virtaneva K."/>
            <person name="Barbian K."/>
            <person name="Babar A."/>
            <person name="Rosenke K."/>
        </authorList>
    </citation>
    <scope>NUCLEOTIDE SEQUENCE</scope>
    <source>
        <strain evidence="2">UB2112</strain>
    </source>
</reference>
<evidence type="ECO:0000256" key="1">
    <source>
        <dbReference type="SAM" id="MobiDB-lite"/>
    </source>
</evidence>
<gene>
    <name evidence="3" type="ORF">UBRO2_00360</name>
    <name evidence="2" type="ORF">UBRO_05334</name>
</gene>
<evidence type="ECO:0000313" key="2">
    <source>
        <dbReference type="EMBL" id="SAM83308.1"/>
    </source>
</evidence>
<dbReference type="Proteomes" id="UP000179920">
    <property type="component" value="Chromosome X"/>
</dbReference>
<dbReference type="PANTHER" id="PTHR38645:SF1">
    <property type="entry name" value="YALI0F12243P"/>
    <property type="match status" value="1"/>
</dbReference>
<feature type="region of interest" description="Disordered" evidence="1">
    <location>
        <begin position="187"/>
        <end position="222"/>
    </location>
</feature>
<dbReference type="EMBL" id="ULHB01000003">
    <property type="protein sequence ID" value="SYW74950.1"/>
    <property type="molecule type" value="Genomic_DNA"/>
</dbReference>
<dbReference type="EMBL" id="LT558126">
    <property type="protein sequence ID" value="SAM83308.1"/>
    <property type="molecule type" value="Genomic_DNA"/>
</dbReference>
<evidence type="ECO:0000313" key="4">
    <source>
        <dbReference type="Proteomes" id="UP000179920"/>
    </source>
</evidence>
<dbReference type="OrthoDB" id="2556046at2759"/>
<name>A0A1K0GSR4_9BASI</name>
<evidence type="ECO:0000313" key="3">
    <source>
        <dbReference type="EMBL" id="SYW74950.1"/>
    </source>
</evidence>